<gene>
    <name evidence="1" type="ORF">RIF29_38114</name>
</gene>
<evidence type="ECO:0000313" key="1">
    <source>
        <dbReference type="EMBL" id="KAK7243321.1"/>
    </source>
</evidence>
<proteinExistence type="predicted"/>
<keyword evidence="2" id="KW-1185">Reference proteome</keyword>
<name>A0AAN9DZJ2_CROPI</name>
<sequence>MISLISSLFGSSQRAEDFPKGLRSCSFPRWIQPWSLAIVLVFSGPHIVDMAIPVSLAGPVIDLTADHSPELAEDIAFSASVLVSPASVESVSSAFVAANTSVDVITPPVKLKKTFDDAFGDCSPPPDGAPKRGTKALKK</sequence>
<dbReference type="Proteomes" id="UP001372338">
    <property type="component" value="Unassembled WGS sequence"/>
</dbReference>
<organism evidence="1 2">
    <name type="scientific">Crotalaria pallida</name>
    <name type="common">Smooth rattlebox</name>
    <name type="synonym">Crotalaria striata</name>
    <dbReference type="NCBI Taxonomy" id="3830"/>
    <lineage>
        <taxon>Eukaryota</taxon>
        <taxon>Viridiplantae</taxon>
        <taxon>Streptophyta</taxon>
        <taxon>Embryophyta</taxon>
        <taxon>Tracheophyta</taxon>
        <taxon>Spermatophyta</taxon>
        <taxon>Magnoliopsida</taxon>
        <taxon>eudicotyledons</taxon>
        <taxon>Gunneridae</taxon>
        <taxon>Pentapetalae</taxon>
        <taxon>rosids</taxon>
        <taxon>fabids</taxon>
        <taxon>Fabales</taxon>
        <taxon>Fabaceae</taxon>
        <taxon>Papilionoideae</taxon>
        <taxon>50 kb inversion clade</taxon>
        <taxon>genistoids sensu lato</taxon>
        <taxon>core genistoids</taxon>
        <taxon>Crotalarieae</taxon>
        <taxon>Crotalaria</taxon>
    </lineage>
</organism>
<reference evidence="1 2" key="1">
    <citation type="submission" date="2024-01" db="EMBL/GenBank/DDBJ databases">
        <title>The genomes of 5 underutilized Papilionoideae crops provide insights into root nodulation and disease resistanc.</title>
        <authorList>
            <person name="Yuan L."/>
        </authorList>
    </citation>
    <scope>NUCLEOTIDE SEQUENCE [LARGE SCALE GENOMIC DNA]</scope>
    <source>
        <strain evidence="1">ZHUSHIDOU_FW_LH</strain>
        <tissue evidence="1">Leaf</tissue>
    </source>
</reference>
<protein>
    <submittedName>
        <fullName evidence="1">Uncharacterized protein</fullName>
    </submittedName>
</protein>
<dbReference type="AlphaFoldDB" id="A0AAN9DZJ2"/>
<evidence type="ECO:0000313" key="2">
    <source>
        <dbReference type="Proteomes" id="UP001372338"/>
    </source>
</evidence>
<accession>A0AAN9DZJ2</accession>
<comment type="caution">
    <text evidence="1">The sequence shown here is derived from an EMBL/GenBank/DDBJ whole genome shotgun (WGS) entry which is preliminary data.</text>
</comment>
<dbReference type="EMBL" id="JAYWIO010000008">
    <property type="protein sequence ID" value="KAK7243321.1"/>
    <property type="molecule type" value="Genomic_DNA"/>
</dbReference>